<accession>A0A9Q1GT27</accession>
<feature type="region of interest" description="Disordered" evidence="1">
    <location>
        <begin position="67"/>
        <end position="148"/>
    </location>
</feature>
<organism evidence="2 3">
    <name type="scientific">Carnegiea gigantea</name>
    <dbReference type="NCBI Taxonomy" id="171969"/>
    <lineage>
        <taxon>Eukaryota</taxon>
        <taxon>Viridiplantae</taxon>
        <taxon>Streptophyta</taxon>
        <taxon>Embryophyta</taxon>
        <taxon>Tracheophyta</taxon>
        <taxon>Spermatophyta</taxon>
        <taxon>Magnoliopsida</taxon>
        <taxon>eudicotyledons</taxon>
        <taxon>Gunneridae</taxon>
        <taxon>Pentapetalae</taxon>
        <taxon>Caryophyllales</taxon>
        <taxon>Cactineae</taxon>
        <taxon>Cactaceae</taxon>
        <taxon>Cactoideae</taxon>
        <taxon>Echinocereeae</taxon>
        <taxon>Carnegiea</taxon>
    </lineage>
</organism>
<comment type="caution">
    <text evidence="2">The sequence shown here is derived from an EMBL/GenBank/DDBJ whole genome shotgun (WGS) entry which is preliminary data.</text>
</comment>
<dbReference type="Pfam" id="PF11595">
    <property type="entry name" value="DUF3245"/>
    <property type="match status" value="1"/>
</dbReference>
<dbReference type="Proteomes" id="UP001153076">
    <property type="component" value="Unassembled WGS sequence"/>
</dbReference>
<feature type="compositionally biased region" description="Acidic residues" evidence="1">
    <location>
        <begin position="138"/>
        <end position="147"/>
    </location>
</feature>
<keyword evidence="3" id="KW-1185">Reference proteome</keyword>
<evidence type="ECO:0000256" key="1">
    <source>
        <dbReference type="SAM" id="MobiDB-lite"/>
    </source>
</evidence>
<dbReference type="InterPro" id="IPR021641">
    <property type="entry name" value="DUF3245"/>
</dbReference>
<reference evidence="2" key="1">
    <citation type="submission" date="2022-04" db="EMBL/GenBank/DDBJ databases">
        <title>Carnegiea gigantea Genome sequencing and assembly v2.</title>
        <authorList>
            <person name="Copetti D."/>
            <person name="Sanderson M.J."/>
            <person name="Burquez A."/>
            <person name="Wojciechowski M.F."/>
        </authorList>
    </citation>
    <scope>NUCLEOTIDE SEQUENCE</scope>
    <source>
        <strain evidence="2">SGP5-SGP5p</strain>
        <tissue evidence="2">Aerial part</tissue>
    </source>
</reference>
<dbReference type="EMBL" id="JAKOGI010001551">
    <property type="protein sequence ID" value="KAJ8425069.1"/>
    <property type="molecule type" value="Genomic_DNA"/>
</dbReference>
<protein>
    <submittedName>
        <fullName evidence="2">Uncharacterized protein</fullName>
    </submittedName>
</protein>
<dbReference type="PANTHER" id="PTHR35741">
    <property type="entry name" value="FACTOR CWC22-LIKE PROTEIN, PUTATIVE (DUF3245)-RELATED"/>
    <property type="match status" value="1"/>
</dbReference>
<dbReference type="AlphaFoldDB" id="A0A9Q1GT27"/>
<feature type="region of interest" description="Disordered" evidence="1">
    <location>
        <begin position="156"/>
        <end position="175"/>
    </location>
</feature>
<sequence length="175" mass="19559">MSRWVPVTKPQPVSRLGEGAAIRDSALQKLNRANFGIMATKEEPPRPPPKLVRLNNALKLAEQWVESMSGDAEKEAEEPEMDIEGRPPRLGLGAKAPPKSQFRLSNDPVERRLLKKLNVGRRKTAADEVSTPSARNEIDDDGEDDENLDSRTNAFLAKKRFAPQTPMEQAKRKPK</sequence>
<dbReference type="OrthoDB" id="1908779at2759"/>
<dbReference type="PANTHER" id="PTHR35741:SF1">
    <property type="entry name" value="FACTOR CWC22-LIKE PROTEIN, PUTATIVE (DUF3245)-RELATED"/>
    <property type="match status" value="1"/>
</dbReference>
<proteinExistence type="predicted"/>
<gene>
    <name evidence="2" type="ORF">Cgig2_004293</name>
</gene>
<feature type="region of interest" description="Disordered" evidence="1">
    <location>
        <begin position="1"/>
        <end position="20"/>
    </location>
</feature>
<evidence type="ECO:0000313" key="3">
    <source>
        <dbReference type="Proteomes" id="UP001153076"/>
    </source>
</evidence>
<name>A0A9Q1GT27_9CARY</name>
<feature type="compositionally biased region" description="Basic residues" evidence="1">
    <location>
        <begin position="113"/>
        <end position="123"/>
    </location>
</feature>
<evidence type="ECO:0000313" key="2">
    <source>
        <dbReference type="EMBL" id="KAJ8425069.1"/>
    </source>
</evidence>